<reference evidence="2 3" key="3">
    <citation type="journal article" date="2006" name="Nature">
        <title>Analysis of the DNA sequence and duplication history of human chromosome 15.</title>
        <authorList>
            <person name="Zody M.C."/>
            <person name="Garber M."/>
            <person name="Sharpe T."/>
            <person name="Young S.K."/>
            <person name="Rowen L."/>
            <person name="O'Neill K."/>
            <person name="Whittaker C.A."/>
            <person name="Kamal M."/>
            <person name="Chang J.L."/>
            <person name="Cuomo C.A."/>
            <person name="Dewar K."/>
            <person name="FitzGerald M.G."/>
            <person name="Kodira C.D."/>
            <person name="Madan A."/>
            <person name="Qin S."/>
            <person name="Yang X."/>
            <person name="Abbasi N."/>
            <person name="Abouelleil A."/>
            <person name="Arachchi H.M."/>
            <person name="Baradarani L."/>
            <person name="Birditt B."/>
            <person name="Bloom S."/>
            <person name="Bloom T."/>
            <person name="Borowsky M.L."/>
            <person name="Burke J."/>
            <person name="Butler J."/>
            <person name="Cook A."/>
            <person name="DeArellano K."/>
            <person name="DeCaprio D."/>
            <person name="Dorris L.III."/>
            <person name="Dors M."/>
            <person name="Eichler E.E."/>
            <person name="Engels R."/>
            <person name="Fahey J."/>
            <person name="Fleetwood P."/>
            <person name="Friedman C."/>
            <person name="Gearin G."/>
            <person name="Hall J.L."/>
            <person name="Hensley G."/>
            <person name="Johnson E."/>
            <person name="Jones C."/>
            <person name="Kamat A."/>
            <person name="Kaur A."/>
            <person name="Locke D.P."/>
            <person name="Madan A."/>
            <person name="Munson G."/>
            <person name="Jaffe D.B."/>
            <person name="Lui A."/>
            <person name="Macdonald P."/>
            <person name="Mauceli E."/>
            <person name="Naylor J.W."/>
            <person name="Nesbitt R."/>
            <person name="Nicol R."/>
            <person name="O'Leary S.B."/>
            <person name="Ratcliffe A."/>
            <person name="Rounsley S."/>
            <person name="She X."/>
            <person name="Sneddon K.M."/>
            <person name="Stewart S."/>
            <person name="Sougnez C."/>
            <person name="Stone S.M."/>
            <person name="Topham K."/>
            <person name="Vincent D."/>
            <person name="Wang S."/>
            <person name="Zimmer A.R."/>
            <person name="Birren B.W."/>
            <person name="Hood L."/>
            <person name="Lander E.S."/>
            <person name="Nusbaum C."/>
        </authorList>
    </citation>
    <scope>NUCLEOTIDE SEQUENCE [LARGE SCALE GENOMIC DNA]</scope>
</reference>
<reference evidence="2 3" key="2">
    <citation type="journal article" date="2004" name="Nature">
        <title>Finishing the euchromatic sequence of the human genome.</title>
        <authorList>
            <consortium name="International Human Genome Sequencing Consortium"/>
        </authorList>
    </citation>
    <scope>NUCLEOTIDE SEQUENCE [LARGE SCALE GENOMIC DNA]</scope>
</reference>
<accession>H3BN35</accession>
<dbReference type="Antibodypedia" id="15714">
    <property type="antibodies" value="133 antibodies from 25 providers"/>
</dbReference>
<dbReference type="InterPro" id="IPR026171">
    <property type="entry name" value="FANCI"/>
</dbReference>
<reference evidence="2" key="5">
    <citation type="submission" date="2025-08" db="UniProtKB">
        <authorList>
            <consortium name="Ensembl"/>
        </authorList>
    </citation>
    <scope>IDENTIFICATION</scope>
</reference>
<feature type="non-terminal residue" evidence="2">
    <location>
        <position position="1"/>
    </location>
</feature>
<keyword evidence="3" id="KW-1185">Reference proteome</keyword>
<reference evidence="6" key="4">
    <citation type="journal article" date="2011" name="BMC Syst. Biol.">
        <title>Initial characterization of the human central proteome.</title>
        <authorList>
            <person name="Burkard T.R."/>
            <person name="Planyavsky M."/>
            <person name="Kaupe I."/>
            <person name="Breitwieser F.P."/>
            <person name="Burckstummer T."/>
            <person name="Bennett K.L."/>
            <person name="Superti-Furga G."/>
            <person name="Colinge J."/>
        </authorList>
    </citation>
    <scope>IDENTIFICATION BY MASS SPECTROMETRY [LARGE SCALE ANALYSIS]</scope>
</reference>
<dbReference type="Proteomes" id="UP000005640">
    <property type="component" value="Chromosome 15"/>
</dbReference>
<dbReference type="ProteomicsDB" id="41084"/>
<dbReference type="HGNC" id="HGNC:25568">
    <property type="gene designation" value="FANCI"/>
</dbReference>
<dbReference type="ChiTaRS" id="FANCI">
    <property type="organism name" value="human"/>
</dbReference>
<dbReference type="PANTHER" id="PTHR21818:SF0">
    <property type="entry name" value="FANCONI ANEMIA GROUP I PROTEIN"/>
    <property type="match status" value="1"/>
</dbReference>
<proteinExistence type="evidence at protein level"/>
<evidence type="ECO:0007829" key="5">
    <source>
        <dbReference type="ProteomicsDB" id="H3BN35"/>
    </source>
</evidence>
<reference evidence="2" key="6">
    <citation type="submission" date="2025-09" db="UniProtKB">
        <authorList>
            <consortium name="Ensembl"/>
        </authorList>
    </citation>
    <scope>IDENTIFICATION</scope>
</reference>
<dbReference type="InterPro" id="IPR029308">
    <property type="entry name" value="FANCI_S1"/>
</dbReference>
<dbReference type="GO" id="GO:0006281">
    <property type="term" value="P:DNA repair"/>
    <property type="evidence" value="ECO:0007669"/>
    <property type="project" value="InterPro"/>
</dbReference>
<dbReference type="EMBL" id="AC124068">
    <property type="status" value="NOT_ANNOTATED_CDS"/>
    <property type="molecule type" value="Genomic_DNA"/>
</dbReference>
<gene>
    <name evidence="2" type="primary">FANCI</name>
</gene>
<sequence>ECKKQLINTLCSGRWDQQYVIQLTSMFKDVPLTAEEVEFVVEKALSMFSKMNLQEIPPLVYQLLVLSSKGSRKSVLEGIIAFFSALDKQHNEEQSGDELLDVVTVPSGELRHVEGTIILHIVFAIKLDYELGRELVKHLKVASNL</sequence>
<dbReference type="PANTHER" id="PTHR21818">
    <property type="entry name" value="BC025462 PROTEIN"/>
    <property type="match status" value="1"/>
</dbReference>
<dbReference type="Pfam" id="PF14675">
    <property type="entry name" value="FANCI_S1"/>
    <property type="match status" value="1"/>
</dbReference>
<dbReference type="OrthoDB" id="195089at2759"/>
<dbReference type="Ensembl" id="ENST00000570225.5">
    <property type="protein sequence ID" value="ENSP00000454669.1"/>
    <property type="gene ID" value="ENSG00000140525.21"/>
</dbReference>
<dbReference type="OpenTargets" id="ENSG00000140525"/>
<dbReference type="HOGENOM" id="CLU_1791245_0_0_1"/>
<protein>
    <submittedName>
        <fullName evidence="2">FA complementation group I</fullName>
    </submittedName>
</protein>
<evidence type="ECO:0000313" key="3">
    <source>
        <dbReference type="Proteomes" id="UP000005640"/>
    </source>
</evidence>
<dbReference type="AlphaFoldDB" id="H3BN35"/>
<dbReference type="SMR" id="H3BN35"/>
<dbReference type="ExpressionAtlas" id="H3BN35">
    <property type="expression patterns" value="baseline and differential"/>
</dbReference>
<dbReference type="VEuPathDB" id="HostDB:ENSG00000140525"/>
<dbReference type="MassIVE" id="H3BN35"/>
<feature type="domain" description="FANCI solenoid 1" evidence="1">
    <location>
        <begin position="1"/>
        <end position="126"/>
    </location>
</feature>
<reference evidence="2 3" key="1">
    <citation type="journal article" date="2001" name="Nature">
        <title>Initial sequencing and analysis of the human genome.</title>
        <authorList>
            <consortium name="International Human Genome Sequencing Consortium"/>
            <person name="Lander E.S."/>
            <person name="Linton L.M."/>
            <person name="Birren B."/>
            <person name="Nusbaum C."/>
            <person name="Zody M.C."/>
            <person name="Baldwin J."/>
            <person name="Devon K."/>
            <person name="Dewar K."/>
            <person name="Doyle M."/>
            <person name="FitzHugh W."/>
            <person name="Funke R."/>
            <person name="Gage D."/>
            <person name="Harris K."/>
            <person name="Heaford A."/>
            <person name="Howland J."/>
            <person name="Kann L."/>
            <person name="Lehoczky J."/>
            <person name="LeVine R."/>
            <person name="McEwan P."/>
            <person name="McKernan K."/>
            <person name="Meldrim J."/>
            <person name="Mesirov J.P."/>
            <person name="Miranda C."/>
            <person name="Morris W."/>
            <person name="Naylor J."/>
            <person name="Raymond C."/>
            <person name="Rosetti M."/>
            <person name="Santos R."/>
            <person name="Sheridan A."/>
            <person name="Sougnez C."/>
            <person name="Stange-Thomann N."/>
            <person name="Stojanovic N."/>
            <person name="Subramanian A."/>
            <person name="Wyman D."/>
            <person name="Rogers J."/>
            <person name="Sulston J."/>
            <person name="Ainscough R."/>
            <person name="Beck S."/>
            <person name="Bentley D."/>
            <person name="Burton J."/>
            <person name="Clee C."/>
            <person name="Carter N."/>
            <person name="Coulson A."/>
            <person name="Deadman R."/>
            <person name="Deloukas P."/>
            <person name="Dunham A."/>
            <person name="Dunham I."/>
            <person name="Durbin R."/>
            <person name="French L."/>
            <person name="Grafham D."/>
            <person name="Gregory S."/>
            <person name="Hubbard T."/>
            <person name="Humphray S."/>
            <person name="Hunt A."/>
            <person name="Jones M."/>
            <person name="Lloyd C."/>
            <person name="McMurray A."/>
            <person name="Matthews L."/>
            <person name="Mercer S."/>
            <person name="Milne S."/>
            <person name="Mullikin J.C."/>
            <person name="Mungall A."/>
            <person name="Plumb R."/>
            <person name="Ross M."/>
            <person name="Shownkeen R."/>
            <person name="Sims S."/>
            <person name="Waterston R.H."/>
            <person name="Wilson R.K."/>
            <person name="Hillier L.W."/>
            <person name="McPherson J.D."/>
            <person name="Marra M.A."/>
            <person name="Mardis E.R."/>
            <person name="Fulton L.A."/>
            <person name="Chinwalla A.T."/>
            <person name="Pepin K.H."/>
            <person name="Gish W.R."/>
            <person name="Chissoe S.L."/>
            <person name="Wendl M.C."/>
            <person name="Delehaunty K.D."/>
            <person name="Miner T.L."/>
            <person name="Delehaunty A."/>
            <person name="Kramer J.B."/>
            <person name="Cook L.L."/>
            <person name="Fulton R.S."/>
            <person name="Johnson D.L."/>
            <person name="Minx P.J."/>
            <person name="Clifton S.W."/>
            <person name="Hawkins T."/>
            <person name="Branscomb E."/>
            <person name="Predki P."/>
            <person name="Richardson P."/>
            <person name="Wenning S."/>
            <person name="Slezak T."/>
            <person name="Doggett N."/>
            <person name="Cheng J.F."/>
            <person name="Olsen A."/>
            <person name="Lucas S."/>
            <person name="Elkin C."/>
            <person name="Uberbacher E."/>
            <person name="Frazier M."/>
            <person name="Gibbs R.A."/>
            <person name="Muzny D.M."/>
            <person name="Scherer S.E."/>
            <person name="Bouck J.B."/>
            <person name="Sodergren E.J."/>
            <person name="Worley K.C."/>
            <person name="Rives C.M."/>
            <person name="Gorrell J.H."/>
            <person name="Metzker M.L."/>
            <person name="Naylor S.L."/>
            <person name="Kucherlapati R.S."/>
            <person name="Nelson D.L."/>
            <person name="Weinstock G.M."/>
            <person name="Sakaki Y."/>
            <person name="Fujiyama A."/>
            <person name="Hattori M."/>
            <person name="Yada T."/>
            <person name="Toyoda A."/>
            <person name="Itoh T."/>
            <person name="Kawagoe C."/>
            <person name="Watanabe H."/>
            <person name="Totoki Y."/>
            <person name="Taylor T."/>
            <person name="Weissenbach J."/>
            <person name="Heilig R."/>
            <person name="Saurin W."/>
            <person name="Artiguenave F."/>
            <person name="Brottier P."/>
            <person name="Bruls T."/>
            <person name="Pelletier E."/>
            <person name="Robert C."/>
            <person name="Wincker P."/>
            <person name="Smith D.R."/>
            <person name="Doucette-Stamm L."/>
            <person name="Rubenfield M."/>
            <person name="Weinstock K."/>
            <person name="Lee H.M."/>
            <person name="Dubois J."/>
            <person name="Rosenthal A."/>
            <person name="Platzer M."/>
            <person name="Nyakatura G."/>
            <person name="Taudien S."/>
            <person name="Rump A."/>
            <person name="Yang H."/>
            <person name="Yu J."/>
            <person name="Wang J."/>
            <person name="Huang G."/>
            <person name="Gu J."/>
            <person name="Hood L."/>
            <person name="Rowen L."/>
            <person name="Madan A."/>
            <person name="Qin S."/>
            <person name="Davis R.W."/>
            <person name="Federspiel N.A."/>
            <person name="Abola A.P."/>
            <person name="Proctor M.J."/>
            <person name="Myers R.M."/>
            <person name="Schmutz J."/>
            <person name="Dickson M."/>
            <person name="Grimwood J."/>
            <person name="Cox D.R."/>
            <person name="Olson M.V."/>
            <person name="Kaul R."/>
            <person name="Raymond C."/>
            <person name="Shimizu N."/>
            <person name="Kawasaki K."/>
            <person name="Minoshima S."/>
            <person name="Evans G.A."/>
            <person name="Athanasiou M."/>
            <person name="Schultz R."/>
            <person name="Roe B.A."/>
            <person name="Chen F."/>
            <person name="Pan H."/>
            <person name="Ramser J."/>
            <person name="Lehrach H."/>
            <person name="Reinhardt R."/>
            <person name="McCombie W.R."/>
            <person name="de la Bastide M."/>
            <person name="Dedhia N."/>
            <person name="Blocker H."/>
            <person name="Hornischer K."/>
            <person name="Nordsiek G."/>
            <person name="Agarwala R."/>
            <person name="Aravind L."/>
            <person name="Bailey J.A."/>
            <person name="Bateman A."/>
            <person name="Batzoglou S."/>
            <person name="Birney E."/>
            <person name="Bork P."/>
            <person name="Brown D.G."/>
            <person name="Burge C.B."/>
            <person name="Cerutti L."/>
            <person name="Chen H.C."/>
            <person name="Church D."/>
            <person name="Clamp M."/>
            <person name="Copley R.R."/>
            <person name="Doerks T."/>
            <person name="Eddy S.R."/>
            <person name="Eichler E.E."/>
            <person name="Furey T.S."/>
            <person name="Galagan J."/>
            <person name="Gilbert J.G."/>
            <person name="Harmon C."/>
            <person name="Hayashizaki Y."/>
            <person name="Haussler D."/>
            <person name="Hermjakob H."/>
            <person name="Hokamp K."/>
            <person name="Jang W."/>
            <person name="Johnson L.S."/>
            <person name="Jones T.A."/>
            <person name="Kasif S."/>
            <person name="Kaspryzk A."/>
            <person name="Kennedy S."/>
            <person name="Kent W.J."/>
            <person name="Kitts P."/>
            <person name="Koonin E.V."/>
            <person name="Korf I."/>
            <person name="Kulp D."/>
            <person name="Lancet D."/>
            <person name="Lowe T.M."/>
            <person name="McLysaght A."/>
            <person name="Mikkelsen T."/>
            <person name="Moran J.V."/>
            <person name="Mulder N."/>
            <person name="Pollara V.J."/>
            <person name="Ponting C.P."/>
            <person name="Schuler G."/>
            <person name="Schultz J."/>
            <person name="Slater G."/>
            <person name="Smit A.F."/>
            <person name="Stupka E."/>
            <person name="Szustakowski J."/>
            <person name="Thierry-Mieg D."/>
            <person name="Thierry-Mieg J."/>
            <person name="Wagner L."/>
            <person name="Wallis J."/>
            <person name="Wheeler R."/>
            <person name="Williams A."/>
            <person name="Wolf Y.I."/>
            <person name="Wolfe K.H."/>
            <person name="Yang S.P."/>
            <person name="Yeh R.F."/>
            <person name="Collins F."/>
            <person name="Guyer M.S."/>
            <person name="Peterson J."/>
            <person name="Felsenfeld A."/>
            <person name="Wetterstrand K.A."/>
            <person name="Patrinos A."/>
            <person name="Morgan M.J."/>
            <person name="de Jong P."/>
            <person name="Catanese J.J."/>
            <person name="Osoegawa K."/>
            <person name="Shizuya H."/>
            <person name="Choi S."/>
            <person name="Chen Y.J."/>
        </authorList>
    </citation>
    <scope>NUCLEOTIDE SEQUENCE [LARGE SCALE GENOMIC DNA]</scope>
</reference>
<dbReference type="GeneTree" id="ENSGT00390000005855"/>
<evidence type="ECO:0000259" key="1">
    <source>
        <dbReference type="Pfam" id="PF14675"/>
    </source>
</evidence>
<evidence type="ECO:0000313" key="2">
    <source>
        <dbReference type="Ensembl" id="ENSP00000454669.1"/>
    </source>
</evidence>
<evidence type="ECO:0007829" key="4">
    <source>
        <dbReference type="PeptideAtlas" id="H3BN35"/>
    </source>
</evidence>
<dbReference type="UCSC" id="uc059mzx.1">
    <property type="organism name" value="human"/>
</dbReference>
<dbReference type="EMBL" id="KF459561">
    <property type="status" value="NOT_ANNOTATED_CDS"/>
    <property type="molecule type" value="Genomic_DNA"/>
</dbReference>
<evidence type="ECO:0007829" key="6">
    <source>
        <dbReference type="PubMed" id="21269460"/>
    </source>
</evidence>
<organism evidence="2 3">
    <name type="scientific">Homo sapiens</name>
    <name type="common">Human</name>
    <dbReference type="NCBI Taxonomy" id="9606"/>
    <lineage>
        <taxon>Eukaryota</taxon>
        <taxon>Metazoa</taxon>
        <taxon>Chordata</taxon>
        <taxon>Craniata</taxon>
        <taxon>Vertebrata</taxon>
        <taxon>Euteleostomi</taxon>
        <taxon>Mammalia</taxon>
        <taxon>Eutheria</taxon>
        <taxon>Euarchontoglires</taxon>
        <taxon>Primates</taxon>
        <taxon>Haplorrhini</taxon>
        <taxon>Catarrhini</taxon>
        <taxon>Hominidae</taxon>
        <taxon>Homo</taxon>
    </lineage>
</organism>
<dbReference type="Ensembl" id="ENST00000570225.5">
    <property type="protein sequence ID" value="ENSP00000454669.1"/>
    <property type="gene ID" value="ENSG00000140525.20"/>
</dbReference>
<keyword evidence="4 5" id="KW-1267">Proteomics identification</keyword>
<dbReference type="Bgee" id="ENSG00000140525">
    <property type="expression patterns" value="Expressed in ventricular zone and 137 other cell types or tissues"/>
</dbReference>
<name>H3BN35_HUMAN</name>